<dbReference type="InterPro" id="IPR020846">
    <property type="entry name" value="MFS_dom"/>
</dbReference>
<sequence>MSTQPSRFLPLLLTLAIFMQMLDSTILNTALPSMAQDLNQSPLQMQAAVIAYSLTLALIMPLSGWLSDRYGTKRVFIAAMSVFMAGSLLCAVASSLPMLVFARVVQGMGGAMLAPTPRMVVMQAYDKSRLINVMNYIVMPALIGPIIGPIVGSYLVEYATWHWIFLINLPFGFIAIATAIRIMPNFKKEQNQPFDLLGFLLFGGGALGLSFAVETAQHAQAAWFSSLTALFSLCAWFGYWQHAKQHPSPLYNLQLLSVRTFRLGLIGNLFCRLGMSCLPFLLPLLVQLGLGRSPSQAGWVLAPLAAASIMVKPTIKPIITRLGYRRTLAINTCLIGLLTLALTIPDAHAPLWHLLPILLLLGACNSIQFTSMNTLTLADLRPQQAGSGSSLMTVNQQLAISFGTAIGAAWLQFFAQHNPSSLHTAFRYTFWAISSMTLLSSLTFLRLHWRDGSNLVR</sequence>
<feature type="transmembrane region" description="Helical" evidence="7">
    <location>
        <begin position="194"/>
        <end position="213"/>
    </location>
</feature>
<dbReference type="Proteomes" id="UP000248598">
    <property type="component" value="Chromosome 1"/>
</dbReference>
<feature type="transmembrane region" description="Helical" evidence="7">
    <location>
        <begin position="428"/>
        <end position="447"/>
    </location>
</feature>
<dbReference type="Gene3D" id="1.20.1250.20">
    <property type="entry name" value="MFS general substrate transporter like domains"/>
    <property type="match status" value="1"/>
</dbReference>
<feature type="transmembrane region" description="Helical" evidence="7">
    <location>
        <begin position="261"/>
        <end position="285"/>
    </location>
</feature>
<evidence type="ECO:0000313" key="9">
    <source>
        <dbReference type="EMBL" id="SQH24598.1"/>
    </source>
</evidence>
<dbReference type="GO" id="GO:0005886">
    <property type="term" value="C:plasma membrane"/>
    <property type="evidence" value="ECO:0007669"/>
    <property type="project" value="UniProtKB-SubCell"/>
</dbReference>
<dbReference type="AlphaFoldDB" id="A0AAX2J3L8"/>
<feature type="domain" description="Major facilitator superfamily (MFS) profile" evidence="8">
    <location>
        <begin position="9"/>
        <end position="452"/>
    </location>
</feature>
<dbReference type="Pfam" id="PF07690">
    <property type="entry name" value="MFS_1"/>
    <property type="match status" value="1"/>
</dbReference>
<feature type="transmembrane region" description="Helical" evidence="7">
    <location>
        <begin position="297"/>
        <end position="315"/>
    </location>
</feature>
<feature type="transmembrane region" description="Helical" evidence="7">
    <location>
        <begin position="398"/>
        <end position="416"/>
    </location>
</feature>
<dbReference type="PANTHER" id="PTHR42718">
    <property type="entry name" value="MAJOR FACILITATOR SUPERFAMILY MULTIDRUG TRANSPORTER MFSC"/>
    <property type="match status" value="1"/>
</dbReference>
<evidence type="ECO:0000256" key="6">
    <source>
        <dbReference type="ARBA" id="ARBA00023136"/>
    </source>
</evidence>
<keyword evidence="3" id="KW-1003">Cell membrane</keyword>
<evidence type="ECO:0000256" key="7">
    <source>
        <dbReference type="SAM" id="Phobius"/>
    </source>
</evidence>
<gene>
    <name evidence="9" type="primary">hsrA</name>
    <name evidence="9" type="ORF">NCTC10529_00786</name>
</gene>
<feature type="transmembrane region" description="Helical" evidence="7">
    <location>
        <begin position="351"/>
        <end position="377"/>
    </location>
</feature>
<accession>A0AAX2J3L8</accession>
<keyword evidence="4 7" id="KW-0812">Transmembrane</keyword>
<reference evidence="9 10" key="1">
    <citation type="submission" date="2018-06" db="EMBL/GenBank/DDBJ databases">
        <authorList>
            <consortium name="Pathogen Informatics"/>
            <person name="Doyle S."/>
        </authorList>
    </citation>
    <scope>NUCLEOTIDE SEQUENCE [LARGE SCALE GENOMIC DNA]</scope>
    <source>
        <strain evidence="9 10">NCTC10529</strain>
    </source>
</reference>
<keyword evidence="5 7" id="KW-1133">Transmembrane helix</keyword>
<feature type="transmembrane region" description="Helical" evidence="7">
    <location>
        <begin position="133"/>
        <end position="155"/>
    </location>
</feature>
<dbReference type="PROSITE" id="PS50850">
    <property type="entry name" value="MFS"/>
    <property type="match status" value="1"/>
</dbReference>
<feature type="transmembrane region" description="Helical" evidence="7">
    <location>
        <begin position="161"/>
        <end position="182"/>
    </location>
</feature>
<dbReference type="InterPro" id="IPR004638">
    <property type="entry name" value="EmrB-like"/>
</dbReference>
<feature type="transmembrane region" description="Helical" evidence="7">
    <location>
        <begin position="100"/>
        <end position="121"/>
    </location>
</feature>
<dbReference type="GO" id="GO:0022857">
    <property type="term" value="F:transmembrane transporter activity"/>
    <property type="evidence" value="ECO:0007669"/>
    <property type="project" value="InterPro"/>
</dbReference>
<feature type="transmembrane region" description="Helical" evidence="7">
    <location>
        <begin position="219"/>
        <end position="240"/>
    </location>
</feature>
<evidence type="ECO:0000256" key="4">
    <source>
        <dbReference type="ARBA" id="ARBA00022692"/>
    </source>
</evidence>
<evidence type="ECO:0000256" key="3">
    <source>
        <dbReference type="ARBA" id="ARBA00022475"/>
    </source>
</evidence>
<dbReference type="InterPro" id="IPR011701">
    <property type="entry name" value="MFS"/>
</dbReference>
<dbReference type="InterPro" id="IPR036259">
    <property type="entry name" value="MFS_trans_sf"/>
</dbReference>
<feature type="transmembrane region" description="Helical" evidence="7">
    <location>
        <begin position="327"/>
        <end position="345"/>
    </location>
</feature>
<dbReference type="CDD" id="cd17503">
    <property type="entry name" value="MFS_LmrB_MDR_like"/>
    <property type="match status" value="1"/>
</dbReference>
<evidence type="ECO:0000259" key="8">
    <source>
        <dbReference type="PROSITE" id="PS50850"/>
    </source>
</evidence>
<comment type="subcellular location">
    <subcellularLocation>
        <location evidence="1">Cell membrane</location>
        <topology evidence="1">Multi-pass membrane protein</topology>
    </subcellularLocation>
</comment>
<dbReference type="RefSeq" id="WP_032827579.1">
    <property type="nucleotide sequence ID" value="NZ_CP091518.1"/>
</dbReference>
<protein>
    <submittedName>
        <fullName evidence="9">High-copy suppressor of rspA</fullName>
    </submittedName>
</protein>
<name>A0AAX2J3L8_KINKI</name>
<keyword evidence="6 7" id="KW-0472">Membrane</keyword>
<evidence type="ECO:0000256" key="1">
    <source>
        <dbReference type="ARBA" id="ARBA00004651"/>
    </source>
</evidence>
<dbReference type="GeneID" id="93262095"/>
<evidence type="ECO:0000256" key="5">
    <source>
        <dbReference type="ARBA" id="ARBA00022989"/>
    </source>
</evidence>
<organism evidence="9 10">
    <name type="scientific">Kingella kingae</name>
    <dbReference type="NCBI Taxonomy" id="504"/>
    <lineage>
        <taxon>Bacteria</taxon>
        <taxon>Pseudomonadati</taxon>
        <taxon>Pseudomonadota</taxon>
        <taxon>Betaproteobacteria</taxon>
        <taxon>Neisseriales</taxon>
        <taxon>Neisseriaceae</taxon>
        <taxon>Kingella</taxon>
    </lineage>
</organism>
<dbReference type="PANTHER" id="PTHR42718:SF46">
    <property type="entry name" value="BLR6921 PROTEIN"/>
    <property type="match status" value="1"/>
</dbReference>
<dbReference type="EMBL" id="LS483426">
    <property type="protein sequence ID" value="SQH24598.1"/>
    <property type="molecule type" value="Genomic_DNA"/>
</dbReference>
<feature type="transmembrane region" description="Helical" evidence="7">
    <location>
        <begin position="75"/>
        <end position="94"/>
    </location>
</feature>
<keyword evidence="2" id="KW-0813">Transport</keyword>
<proteinExistence type="predicted"/>
<dbReference type="Gene3D" id="1.20.1720.10">
    <property type="entry name" value="Multidrug resistance protein D"/>
    <property type="match status" value="1"/>
</dbReference>
<dbReference type="NCBIfam" id="TIGR00711">
    <property type="entry name" value="efflux_EmrB"/>
    <property type="match status" value="1"/>
</dbReference>
<evidence type="ECO:0000256" key="2">
    <source>
        <dbReference type="ARBA" id="ARBA00022448"/>
    </source>
</evidence>
<dbReference type="SUPFAM" id="SSF103473">
    <property type="entry name" value="MFS general substrate transporter"/>
    <property type="match status" value="1"/>
</dbReference>
<feature type="transmembrane region" description="Helical" evidence="7">
    <location>
        <begin position="45"/>
        <end position="63"/>
    </location>
</feature>
<evidence type="ECO:0000313" key="10">
    <source>
        <dbReference type="Proteomes" id="UP000248598"/>
    </source>
</evidence>